<name>A0ABY3RRZ9_9MICO</name>
<dbReference type="EMBL" id="CP082781">
    <property type="protein sequence ID" value="UGS26837.1"/>
    <property type="molecule type" value="Genomic_DNA"/>
</dbReference>
<evidence type="ECO:0000256" key="1">
    <source>
        <dbReference type="SAM" id="Phobius"/>
    </source>
</evidence>
<accession>A0ABY3RRZ9</accession>
<gene>
    <name evidence="2" type="ORF">K8F61_00960</name>
</gene>
<sequence length="128" mass="13998">MTTPAQLDERYGRTRRGRLPWIIGGALAAVVIVVAGWITVRSTADQVDVTGTGFEVLDDHAVTVSFQITAPRDRDVHCIVEAQDEEFGIVGWRVVDYPASAEHSRAYTEKVPTVALATTGLVNTCWVE</sequence>
<keyword evidence="3" id="KW-1185">Reference proteome</keyword>
<keyword evidence="1" id="KW-1133">Transmembrane helix</keyword>
<dbReference type="Pfam" id="PF14155">
    <property type="entry name" value="DUF4307"/>
    <property type="match status" value="1"/>
</dbReference>
<keyword evidence="1" id="KW-0812">Transmembrane</keyword>
<evidence type="ECO:0000313" key="2">
    <source>
        <dbReference type="EMBL" id="UGS26837.1"/>
    </source>
</evidence>
<dbReference type="InterPro" id="IPR025443">
    <property type="entry name" value="DUF4307"/>
</dbReference>
<feature type="transmembrane region" description="Helical" evidence="1">
    <location>
        <begin position="21"/>
        <end position="40"/>
    </location>
</feature>
<dbReference type="RefSeq" id="WP_231820397.1">
    <property type="nucleotide sequence ID" value="NZ_CP082781.1"/>
</dbReference>
<keyword evidence="1" id="KW-0472">Membrane</keyword>
<proteinExistence type="predicted"/>
<organism evidence="2 3">
    <name type="scientific">Microbacterium resistens</name>
    <dbReference type="NCBI Taxonomy" id="156977"/>
    <lineage>
        <taxon>Bacteria</taxon>
        <taxon>Bacillati</taxon>
        <taxon>Actinomycetota</taxon>
        <taxon>Actinomycetes</taxon>
        <taxon>Micrococcales</taxon>
        <taxon>Microbacteriaceae</taxon>
        <taxon>Microbacterium</taxon>
    </lineage>
</organism>
<dbReference type="Proteomes" id="UP001199642">
    <property type="component" value="Chromosome"/>
</dbReference>
<reference evidence="2 3" key="1">
    <citation type="submission" date="2023-01" db="EMBL/GenBank/DDBJ databases">
        <title>Characterization of estradiol degrading bacteria Microbacterium sp. MZT7 and reveal degrading genes through genome analysis.</title>
        <authorList>
            <person name="Hao P."/>
            <person name="Gao Y."/>
        </authorList>
    </citation>
    <scope>NUCLEOTIDE SEQUENCE [LARGE SCALE GENOMIC DNA]</scope>
    <source>
        <strain evidence="2 3">MZT7</strain>
    </source>
</reference>
<protein>
    <submittedName>
        <fullName evidence="2">DUF4307 domain-containing protein</fullName>
    </submittedName>
</protein>
<evidence type="ECO:0000313" key="3">
    <source>
        <dbReference type="Proteomes" id="UP001199642"/>
    </source>
</evidence>